<dbReference type="eggNOG" id="ENOG502SF5S">
    <property type="taxonomic scope" value="Eukaryota"/>
</dbReference>
<dbReference type="EnsemblProtists" id="PYU1_T011300">
    <property type="protein sequence ID" value="PYU1_T011300"/>
    <property type="gene ID" value="PYU1_G011275"/>
</dbReference>
<sequence length="400" mass="44266">HPLYRRRRGPDPQSQARAHILSSRRTSRRKASMGATLGCYRGPDSDLELFAARYLDDVHGAKKHGSASTHSMSFQYMKSRPPLYAKESDSVLEKLQRTLSLSILKSRPEASGRRSNAESGDEFGHDPASWDVSQSYSSASGTSGSRMLSDFYNLVLECDRNTFFKDKQGKRVKGAYLDEILIIDDYFGVMSRKRQRTEKQTDPKLSLMDRFSSGQVPAGLMSTTSTLSSEMDYWSCFDSAADQDELDLIGMRTTSFQSQQHHGNRHSYYGASSSASTNGLLLFSPMHADAAGDVSTGRVSKSLSPHNNWAGYGGPYGYDEEDEDDEDDQFSRSAYGYHLDQFRQHQQMKQQQLKPLASVCLASAKSDKMVDNSPSARTSAAFSPPNAAQNASAVVPMIAS</sequence>
<reference evidence="3" key="2">
    <citation type="submission" date="2010-04" db="EMBL/GenBank/DDBJ databases">
        <authorList>
            <person name="Buell R."/>
            <person name="Hamilton J."/>
            <person name="Hostetler J."/>
        </authorList>
    </citation>
    <scope>NUCLEOTIDE SEQUENCE [LARGE SCALE GENOMIC DNA]</scope>
    <source>
        <strain evidence="3">DAOM:BR144</strain>
    </source>
</reference>
<organism evidence="2 3">
    <name type="scientific">Globisporangium ultimum (strain ATCC 200006 / CBS 805.95 / DAOM BR144)</name>
    <name type="common">Pythium ultimum</name>
    <dbReference type="NCBI Taxonomy" id="431595"/>
    <lineage>
        <taxon>Eukaryota</taxon>
        <taxon>Sar</taxon>
        <taxon>Stramenopiles</taxon>
        <taxon>Oomycota</taxon>
        <taxon>Peronosporomycetes</taxon>
        <taxon>Pythiales</taxon>
        <taxon>Pythiaceae</taxon>
        <taxon>Globisporangium</taxon>
    </lineage>
</organism>
<keyword evidence="3" id="KW-1185">Reference proteome</keyword>
<dbReference type="AlphaFoldDB" id="K3X251"/>
<protein>
    <submittedName>
        <fullName evidence="2">Uncharacterized protein</fullName>
    </submittedName>
</protein>
<reference evidence="2" key="3">
    <citation type="submission" date="2015-02" db="UniProtKB">
        <authorList>
            <consortium name="EnsemblProtists"/>
        </authorList>
    </citation>
    <scope>IDENTIFICATION</scope>
    <source>
        <strain evidence="2">DAOM BR144</strain>
    </source>
</reference>
<accession>K3X251</accession>
<dbReference type="EMBL" id="GL376562">
    <property type="status" value="NOT_ANNOTATED_CDS"/>
    <property type="molecule type" value="Genomic_DNA"/>
</dbReference>
<feature type="region of interest" description="Disordered" evidence="1">
    <location>
        <begin position="369"/>
        <end position="400"/>
    </location>
</feature>
<feature type="region of interest" description="Disordered" evidence="1">
    <location>
        <begin position="1"/>
        <end position="31"/>
    </location>
</feature>
<dbReference type="VEuPathDB" id="FungiDB:PYU1_G011275"/>
<feature type="compositionally biased region" description="Polar residues" evidence="1">
    <location>
        <begin position="372"/>
        <end position="392"/>
    </location>
</feature>
<evidence type="ECO:0000313" key="2">
    <source>
        <dbReference type="EnsemblProtists" id="PYU1_T011300"/>
    </source>
</evidence>
<reference evidence="3" key="1">
    <citation type="journal article" date="2010" name="Genome Biol.">
        <title>Genome sequence of the necrotrophic plant pathogen Pythium ultimum reveals original pathogenicity mechanisms and effector repertoire.</title>
        <authorList>
            <person name="Levesque C.A."/>
            <person name="Brouwer H."/>
            <person name="Cano L."/>
            <person name="Hamilton J.P."/>
            <person name="Holt C."/>
            <person name="Huitema E."/>
            <person name="Raffaele S."/>
            <person name="Robideau G.P."/>
            <person name="Thines M."/>
            <person name="Win J."/>
            <person name="Zerillo M.M."/>
            <person name="Beakes G.W."/>
            <person name="Boore J.L."/>
            <person name="Busam D."/>
            <person name="Dumas B."/>
            <person name="Ferriera S."/>
            <person name="Fuerstenberg S.I."/>
            <person name="Gachon C.M."/>
            <person name="Gaulin E."/>
            <person name="Govers F."/>
            <person name="Grenville-Briggs L."/>
            <person name="Horner N."/>
            <person name="Hostetler J."/>
            <person name="Jiang R.H."/>
            <person name="Johnson J."/>
            <person name="Krajaejun T."/>
            <person name="Lin H."/>
            <person name="Meijer H.J."/>
            <person name="Moore B."/>
            <person name="Morris P."/>
            <person name="Phuntmart V."/>
            <person name="Puiu D."/>
            <person name="Shetty J."/>
            <person name="Stajich J.E."/>
            <person name="Tripathy S."/>
            <person name="Wawra S."/>
            <person name="van West P."/>
            <person name="Whitty B.R."/>
            <person name="Coutinho P.M."/>
            <person name="Henrissat B."/>
            <person name="Martin F."/>
            <person name="Thomas P.D."/>
            <person name="Tyler B.M."/>
            <person name="De Vries R.P."/>
            <person name="Kamoun S."/>
            <person name="Yandell M."/>
            <person name="Tisserat N."/>
            <person name="Buell C.R."/>
        </authorList>
    </citation>
    <scope>NUCLEOTIDE SEQUENCE</scope>
    <source>
        <strain evidence="3">DAOM:BR144</strain>
    </source>
</reference>
<dbReference type="HOGENOM" id="CLU_822532_0_0_1"/>
<proteinExistence type="predicted"/>
<feature type="compositionally biased region" description="Basic and acidic residues" evidence="1">
    <location>
        <begin position="106"/>
        <end position="116"/>
    </location>
</feature>
<name>K3X251_GLOUD</name>
<dbReference type="Proteomes" id="UP000019132">
    <property type="component" value="Unassembled WGS sequence"/>
</dbReference>
<feature type="region of interest" description="Disordered" evidence="1">
    <location>
        <begin position="106"/>
        <end position="128"/>
    </location>
</feature>
<evidence type="ECO:0000313" key="3">
    <source>
        <dbReference type="Proteomes" id="UP000019132"/>
    </source>
</evidence>
<evidence type="ECO:0000256" key="1">
    <source>
        <dbReference type="SAM" id="MobiDB-lite"/>
    </source>
</evidence>
<dbReference type="InParanoid" id="K3X251"/>